<protein>
    <recommendedName>
        <fullName evidence="3">Phage protein</fullName>
    </recommendedName>
</protein>
<gene>
    <name evidence="1" type="ORF">EHC69_28370</name>
</gene>
<dbReference type="EMBL" id="CP034302">
    <property type="protein sequence ID" value="QHH13180.1"/>
    <property type="molecule type" value="Genomic_DNA"/>
</dbReference>
<accession>A0AAX1G0M8</accession>
<name>A0AAX1G0M8_VIBPH</name>
<evidence type="ECO:0008006" key="3">
    <source>
        <dbReference type="Google" id="ProtNLM"/>
    </source>
</evidence>
<dbReference type="Proteomes" id="UP000464718">
    <property type="component" value="Plasmid pvpsd2016-3"/>
</dbReference>
<reference evidence="1 2" key="1">
    <citation type="submission" date="2018-12" db="EMBL/GenBank/DDBJ databases">
        <title>Genomic insights into the evolutionary origins and pathogenicity of five Vibrio parahaemolyticus strains isolated from the shrimp with acute hepatopancreatic necrosis disease (AHPND).</title>
        <authorList>
            <person name="Yang Q."/>
            <person name="Dong X."/>
            <person name="Xie G."/>
            <person name="Fu S."/>
            <person name="Zou P."/>
            <person name="Sun J."/>
            <person name="Wang Y."/>
            <person name="Huang J."/>
        </authorList>
    </citation>
    <scope>NUCLEOTIDE SEQUENCE [LARGE SCALE GENOMIC DNA]</scope>
    <source>
        <strain evidence="1 2">20160303005-1</strain>
        <plasmid evidence="2">pvpsd2016-3</plasmid>
    </source>
</reference>
<organism evidence="1 2">
    <name type="scientific">Vibrio parahaemolyticus</name>
    <dbReference type="NCBI Taxonomy" id="670"/>
    <lineage>
        <taxon>Bacteria</taxon>
        <taxon>Pseudomonadati</taxon>
        <taxon>Pseudomonadota</taxon>
        <taxon>Gammaproteobacteria</taxon>
        <taxon>Vibrionales</taxon>
        <taxon>Vibrionaceae</taxon>
        <taxon>Vibrio</taxon>
    </lineage>
</organism>
<dbReference type="RefSeq" id="WP_086482422.1">
    <property type="nucleotide sequence ID" value="NZ_CP034302.1"/>
</dbReference>
<sequence>MATLYVYDDEGTLDRVNVADYDSLQQAAKDLIDGVIDWSNIHGGAIYPVRDCQAHMDELVQLKQAVTDGMVDPSKPEWFESVLGFTFSIEVEETAKGE</sequence>
<keyword evidence="1" id="KW-0614">Plasmid</keyword>
<evidence type="ECO:0000313" key="2">
    <source>
        <dbReference type="Proteomes" id="UP000464718"/>
    </source>
</evidence>
<proteinExistence type="predicted"/>
<geneLocation type="plasmid" evidence="2">
    <name>pvpsd2016-3</name>
</geneLocation>
<evidence type="ECO:0000313" key="1">
    <source>
        <dbReference type="EMBL" id="QHH13180.1"/>
    </source>
</evidence>
<dbReference type="AlphaFoldDB" id="A0AAX1G0M8"/>